<dbReference type="RefSeq" id="WP_208845256.1">
    <property type="nucleotide sequence ID" value="NZ_CP072135.1"/>
</dbReference>
<dbReference type="Proteomes" id="UP000664904">
    <property type="component" value="Plasmid unnamed5"/>
</dbReference>
<evidence type="ECO:0000313" key="3">
    <source>
        <dbReference type="Proteomes" id="UP000664904"/>
    </source>
</evidence>
<dbReference type="EMBL" id="CP072135">
    <property type="protein sequence ID" value="QTH73626.1"/>
    <property type="molecule type" value="Genomic_DNA"/>
</dbReference>
<reference evidence="2" key="1">
    <citation type="submission" date="2021-03" db="EMBL/GenBank/DDBJ databases">
        <title>Complete Genome of Pseudoalteromonas xiamenensis STKMTI.2, a new potential marine bacterium producing anti-Vibrio compounds.</title>
        <authorList>
            <person name="Handayani D.P."/>
            <person name="Isnansetyo A."/>
            <person name="Istiqomah I."/>
            <person name="Jumina J."/>
        </authorList>
    </citation>
    <scope>NUCLEOTIDE SEQUENCE</scope>
    <source>
        <strain evidence="2">STKMTI.2</strain>
        <plasmid evidence="2">unnamed5</plasmid>
    </source>
</reference>
<keyword evidence="3" id="KW-1185">Reference proteome</keyword>
<organism evidence="2 3">
    <name type="scientific">Pseudoalteromonas xiamenensis</name>
    <dbReference type="NCBI Taxonomy" id="882626"/>
    <lineage>
        <taxon>Bacteria</taxon>
        <taxon>Pseudomonadati</taxon>
        <taxon>Pseudomonadota</taxon>
        <taxon>Gammaproteobacteria</taxon>
        <taxon>Alteromonadales</taxon>
        <taxon>Pseudoalteromonadaceae</taxon>
        <taxon>Pseudoalteromonas</taxon>
    </lineage>
</organism>
<dbReference type="AlphaFoldDB" id="A0A975DNG4"/>
<feature type="chain" id="PRO_5037769234" description="Bacterial surface antigen (D15) domain-containing protein" evidence="1">
    <location>
        <begin position="21"/>
        <end position="552"/>
    </location>
</feature>
<geneLocation type="plasmid" evidence="2 3">
    <name>unnamed5</name>
</geneLocation>
<dbReference type="Gene3D" id="3.10.20.310">
    <property type="entry name" value="membrane protein fhac"/>
    <property type="match status" value="1"/>
</dbReference>
<sequence>MKYNKVAMAMLVLPIGQAYSADLLKLDTLCTAKRVDESKMTRNTEQGNTEKNIVIKNITITANPIFDPNNPETTSLHEFANWLHIETRDDIIRSQLPFKEGDTVSEADILEAERILRSKKYIRESKINYDPLCDEKKSQDLAVETWDTWSLLPSINFGRSSGNNRYSFGFKEENFLGYGIRASVKYKSDHERTGYHTVVQMPAPWQPHALMTMQADDYDDGKIYMADYFQPFYQRSSPSLYRVYMQSQEQTTSIYHNGETESKFRYDGTVGQLAYGQKWKQTDEYTLRWIAGLDFQDVQYTDPTLLGRTDLIDYKLLAPWMGIQFIEDQYVVLQDIDLISHSEDINLGWEFTSKLGFDTESNGAGTILELSADKAWLIGEKWLYRFNASANAELGTSRKDRFSGSVSGKVNYRFSDMYALYGEALVKWQNDEFAEKPLAVGGEEGIRGFPQSYQHGTQLAKSTVEFRVYPNINLYQLVDVGFVGFLDVGKASGTIEHENVTNKVLGSAGLGIRLYSSRSSNENVVHIDFTKPLSSFPNVDSWELGLSVETRF</sequence>
<protein>
    <recommendedName>
        <fullName evidence="4">Bacterial surface antigen (D15) domain-containing protein</fullName>
    </recommendedName>
</protein>
<accession>A0A975DNG4</accession>
<dbReference type="KEGG" id="pxi:J5O05_19380"/>
<gene>
    <name evidence="2" type="ORF">J5O05_19380</name>
</gene>
<keyword evidence="1" id="KW-0732">Signal</keyword>
<evidence type="ECO:0000313" key="2">
    <source>
        <dbReference type="EMBL" id="QTH73626.1"/>
    </source>
</evidence>
<evidence type="ECO:0008006" key="4">
    <source>
        <dbReference type="Google" id="ProtNLM"/>
    </source>
</evidence>
<proteinExistence type="predicted"/>
<name>A0A975DNG4_9GAMM</name>
<keyword evidence="2" id="KW-0614">Plasmid</keyword>
<dbReference type="Gene3D" id="2.40.160.50">
    <property type="entry name" value="membrane protein fhac: a member of the omp85/tpsb transporter family"/>
    <property type="match status" value="1"/>
</dbReference>
<feature type="signal peptide" evidence="1">
    <location>
        <begin position="1"/>
        <end position="20"/>
    </location>
</feature>
<evidence type="ECO:0000256" key="1">
    <source>
        <dbReference type="SAM" id="SignalP"/>
    </source>
</evidence>